<proteinExistence type="predicted"/>
<dbReference type="EMBL" id="BARV01018366">
    <property type="protein sequence ID" value="GAI19345.1"/>
    <property type="molecule type" value="Genomic_DNA"/>
</dbReference>
<gene>
    <name evidence="1" type="ORF">S06H3_31080</name>
</gene>
<sequence length="146" mass="16960">MRFKAGGQSVIRKGKGKKLAIIASYGGGIKAWKKAGYFNRTRRYYKKFAEEFSQIFYITYDRESTEVGRQAKVLTNPGIPNFLYSLFLPFIHARYLCNVDIITTTQLFGAWPSILAKFLFGHPLVIRTEYEWSRFEKKHQIGLSLF</sequence>
<accession>X1MXC8</accession>
<organism evidence="1">
    <name type="scientific">marine sediment metagenome</name>
    <dbReference type="NCBI Taxonomy" id="412755"/>
    <lineage>
        <taxon>unclassified sequences</taxon>
        <taxon>metagenomes</taxon>
        <taxon>ecological metagenomes</taxon>
    </lineage>
</organism>
<evidence type="ECO:0008006" key="2">
    <source>
        <dbReference type="Google" id="ProtNLM"/>
    </source>
</evidence>
<reference evidence="1" key="1">
    <citation type="journal article" date="2014" name="Front. Microbiol.">
        <title>High frequency of phylogenetically diverse reductive dehalogenase-homologous genes in deep subseafloor sedimentary metagenomes.</title>
        <authorList>
            <person name="Kawai M."/>
            <person name="Futagami T."/>
            <person name="Toyoda A."/>
            <person name="Takaki Y."/>
            <person name="Nishi S."/>
            <person name="Hori S."/>
            <person name="Arai W."/>
            <person name="Tsubouchi T."/>
            <person name="Morono Y."/>
            <person name="Uchiyama I."/>
            <person name="Ito T."/>
            <person name="Fujiyama A."/>
            <person name="Inagaki F."/>
            <person name="Takami H."/>
        </authorList>
    </citation>
    <scope>NUCLEOTIDE SEQUENCE</scope>
    <source>
        <strain evidence="1">Expedition CK06-06</strain>
    </source>
</reference>
<dbReference type="AlphaFoldDB" id="X1MXC8"/>
<protein>
    <recommendedName>
        <fullName evidence="2">Glycosyltransferase subfamily 4-like N-terminal domain-containing protein</fullName>
    </recommendedName>
</protein>
<comment type="caution">
    <text evidence="1">The sequence shown here is derived from an EMBL/GenBank/DDBJ whole genome shotgun (WGS) entry which is preliminary data.</text>
</comment>
<name>X1MXC8_9ZZZZ</name>
<evidence type="ECO:0000313" key="1">
    <source>
        <dbReference type="EMBL" id="GAI19345.1"/>
    </source>
</evidence>